<name>A0A2T6ZT63_TUBBO</name>
<feature type="compositionally biased region" description="Polar residues" evidence="1">
    <location>
        <begin position="539"/>
        <end position="556"/>
    </location>
</feature>
<feature type="compositionally biased region" description="Basic and acidic residues" evidence="1">
    <location>
        <begin position="160"/>
        <end position="177"/>
    </location>
</feature>
<evidence type="ECO:0000256" key="1">
    <source>
        <dbReference type="SAM" id="MobiDB-lite"/>
    </source>
</evidence>
<comment type="caution">
    <text evidence="2">The sequence shown here is derived from an EMBL/GenBank/DDBJ whole genome shotgun (WGS) entry which is preliminary data.</text>
</comment>
<accession>A0A2T6ZT63</accession>
<feature type="compositionally biased region" description="Acidic residues" evidence="1">
    <location>
        <begin position="32"/>
        <end position="50"/>
    </location>
</feature>
<feature type="compositionally biased region" description="Polar residues" evidence="1">
    <location>
        <begin position="509"/>
        <end position="526"/>
    </location>
</feature>
<feature type="region of interest" description="Disordered" evidence="1">
    <location>
        <begin position="649"/>
        <end position="812"/>
    </location>
</feature>
<feature type="compositionally biased region" description="Low complexity" evidence="1">
    <location>
        <begin position="572"/>
        <end position="582"/>
    </location>
</feature>
<feature type="compositionally biased region" description="Polar residues" evidence="1">
    <location>
        <begin position="752"/>
        <end position="769"/>
    </location>
</feature>
<feature type="compositionally biased region" description="Polar residues" evidence="1">
    <location>
        <begin position="797"/>
        <end position="810"/>
    </location>
</feature>
<dbReference type="Proteomes" id="UP000244722">
    <property type="component" value="Unassembled WGS sequence"/>
</dbReference>
<feature type="compositionally biased region" description="Polar residues" evidence="1">
    <location>
        <begin position="480"/>
        <end position="490"/>
    </location>
</feature>
<dbReference type="AlphaFoldDB" id="A0A2T6ZT63"/>
<dbReference type="STRING" id="42251.A0A2T6ZT63"/>
<feature type="compositionally biased region" description="Basic and acidic residues" evidence="1">
    <location>
        <begin position="10"/>
        <end position="21"/>
    </location>
</feature>
<evidence type="ECO:0000313" key="3">
    <source>
        <dbReference type="Proteomes" id="UP000244722"/>
    </source>
</evidence>
<proteinExistence type="predicted"/>
<feature type="compositionally biased region" description="Polar residues" evidence="1">
    <location>
        <begin position="709"/>
        <end position="726"/>
    </location>
</feature>
<feature type="region of interest" description="Disordered" evidence="1">
    <location>
        <begin position="107"/>
        <end position="310"/>
    </location>
</feature>
<feature type="compositionally biased region" description="Basic and acidic residues" evidence="1">
    <location>
        <begin position="120"/>
        <end position="136"/>
    </location>
</feature>
<feature type="compositionally biased region" description="Gly residues" evidence="1">
    <location>
        <begin position="107"/>
        <end position="117"/>
    </location>
</feature>
<reference evidence="2 3" key="1">
    <citation type="submission" date="2017-04" db="EMBL/GenBank/DDBJ databases">
        <title>Draft genome sequence of Tuber borchii Vittad., a whitish edible truffle.</title>
        <authorList>
            <consortium name="DOE Joint Genome Institute"/>
            <person name="Murat C."/>
            <person name="Kuo A."/>
            <person name="Barry K.W."/>
            <person name="Clum A."/>
            <person name="Dockter R.B."/>
            <person name="Fauchery L."/>
            <person name="Iotti M."/>
            <person name="Kohler A."/>
            <person name="Labutti K."/>
            <person name="Lindquist E.A."/>
            <person name="Lipzen A."/>
            <person name="Ohm R.A."/>
            <person name="Wang M."/>
            <person name="Grigoriev I.V."/>
            <person name="Zambonelli A."/>
            <person name="Martin F.M."/>
        </authorList>
    </citation>
    <scope>NUCLEOTIDE SEQUENCE [LARGE SCALE GENOMIC DNA]</scope>
    <source>
        <strain evidence="2 3">Tbo3840</strain>
    </source>
</reference>
<dbReference type="EMBL" id="NESQ01000110">
    <property type="protein sequence ID" value="PUU78682.1"/>
    <property type="molecule type" value="Genomic_DNA"/>
</dbReference>
<gene>
    <name evidence="2" type="ORF">B9Z19DRAFT_1101242</name>
</gene>
<feature type="region of interest" description="Disordered" evidence="1">
    <location>
        <begin position="862"/>
        <end position="886"/>
    </location>
</feature>
<organism evidence="2 3">
    <name type="scientific">Tuber borchii</name>
    <name type="common">White truffle</name>
    <dbReference type="NCBI Taxonomy" id="42251"/>
    <lineage>
        <taxon>Eukaryota</taxon>
        <taxon>Fungi</taxon>
        <taxon>Dikarya</taxon>
        <taxon>Ascomycota</taxon>
        <taxon>Pezizomycotina</taxon>
        <taxon>Pezizomycetes</taxon>
        <taxon>Pezizales</taxon>
        <taxon>Tuberaceae</taxon>
        <taxon>Tuber</taxon>
    </lineage>
</organism>
<protein>
    <submittedName>
        <fullName evidence="2">Uncharacterized protein</fullName>
    </submittedName>
</protein>
<feature type="region of interest" description="Disordered" evidence="1">
    <location>
        <begin position="1"/>
        <end position="58"/>
    </location>
</feature>
<evidence type="ECO:0000313" key="2">
    <source>
        <dbReference type="EMBL" id="PUU78682.1"/>
    </source>
</evidence>
<feature type="region of interest" description="Disordered" evidence="1">
    <location>
        <begin position="450"/>
        <end position="625"/>
    </location>
</feature>
<feature type="compositionally biased region" description="Low complexity" evidence="1">
    <location>
        <begin position="491"/>
        <end position="500"/>
    </location>
</feature>
<feature type="compositionally biased region" description="Basic and acidic residues" evidence="1">
    <location>
        <begin position="198"/>
        <end position="216"/>
    </location>
</feature>
<feature type="compositionally biased region" description="Low complexity" evidence="1">
    <location>
        <begin position="649"/>
        <end position="661"/>
    </location>
</feature>
<keyword evidence="3" id="KW-1185">Reference proteome</keyword>
<sequence length="1000" mass="105098">MEDWGSPWADDEKLSNKDDKPKRKLPLKVKDEEDEEEGEEGSNLEREEEVVATPVTKEKQDVATAGLTVDWDSGFVDSSAWANATPRVQIGDGDSFGWRALRSEGFAGVGAKGGSDSGEGEGRIEDDWRGDDKDNGVKTTNLHPIATDEVNAWGAGSDWGDPRTPRTPRTPESRIGRTSDALSLSLDEIGGNISNGRFDGEVKDSPTPDVERHDQLIDAENLLNSPTKQRLSDRETQNVEESLGSHLQAVLESVSGPAPAKTQEDPKGASTSESHSATPAIYEANSSKDDYTNVSTANQGDGDDEFGDFAVEGGEFEEPQAPIPEPVLPLVIKAPPPDSFEIDVSLVSKLYPIPTSCPDLPPIEEIISTTESRKTWYRLSAGGTMRRNCSDDDDYVRVMWAGSEVQARVSKIVEKWISEDRNSGGGGLMSGGKGMSAIFGWGDSNSKISDQKPISLVKTPPQLSSGGRSRKASGSRPASISAQSLLSKPTSVGIPSSSESVGGGSVSSPQAASFGWNSTQPQSGPSSAEGGEKTPATPLRTNSHSPTRHSLSSQLTPRERPTALHSPTTDNASARRSMAAASTTLSPTHSPTADAKNTPIAPAPEFPPAVDNPITADPLPAGLPANTQATDLAFASGLDDWGVLESMSANASPASANSQSRNYDRWGAFEDLTMPGSSTPASKEVAPITRSRGPPAATNLESAVPASRPSVQSSSESNKKLNSAQTALGPADTTNDGRDDLEPLSPQPPKSQTPSNASSSHVPKNQKINSPALPRSKDQKTSQPSPVECSREGSRLSIPSTPNMPGSGSFISAPIAKSAFDGVKKNTAVSNVQTQQDSDEGDDWGEMVQSPLMPTEALGFPEVLGMPAPASSQDITSLSASTPPAPSIPQRMLAPDLAPVLPSAPAPAIQPASVPSAALNLGDLGQKSWSSTGDSWDLSIFEGPPTPKSGFCVPKGISEPAGQGLWDTPAVAQSRAPESPNSKAIREIVEGLPDLRYMLS</sequence>
<dbReference type="OrthoDB" id="3941134at2759"/>